<dbReference type="AlphaFoldDB" id="A0A6F8ZI37"/>
<protein>
    <submittedName>
        <fullName evidence="2">Uncharacterized protein</fullName>
    </submittedName>
</protein>
<feature type="transmembrane region" description="Helical" evidence="1">
    <location>
        <begin position="61"/>
        <end position="85"/>
    </location>
</feature>
<accession>A0A6F8ZI37</accession>
<organism evidence="2 3">
    <name type="scientific">Candidatus Hydrogenisulfobacillus filiaventi</name>
    <dbReference type="NCBI Taxonomy" id="2707344"/>
    <lineage>
        <taxon>Bacteria</taxon>
        <taxon>Bacillati</taxon>
        <taxon>Bacillota</taxon>
        <taxon>Clostridia</taxon>
        <taxon>Eubacteriales</taxon>
        <taxon>Clostridiales Family XVII. Incertae Sedis</taxon>
        <taxon>Candidatus Hydrogenisulfobacillus</taxon>
    </lineage>
</organism>
<reference evidence="2 3" key="1">
    <citation type="submission" date="2020-02" db="EMBL/GenBank/DDBJ databases">
        <authorList>
            <person name="Hogendoorn C."/>
        </authorList>
    </citation>
    <scope>NUCLEOTIDE SEQUENCE [LARGE SCALE GENOMIC DNA]</scope>
    <source>
        <strain evidence="2">R501</strain>
    </source>
</reference>
<proteinExistence type="predicted"/>
<keyword evidence="1" id="KW-0472">Membrane</keyword>
<keyword evidence="1" id="KW-0812">Transmembrane</keyword>
<sequence>MTQHPQAGQAAGRALRAAGWGLAALLLYAAAVARPVTALVRAADAAGCIDPHALDYGVLVLAGTLGGLGAGPLLEPGIAGAARALVPRGQEAAARRLARTAAVLAVLVAMAGQLWWISPVVNAFVDAHRVLLVETEVSLFAMGVLNGTAWVMLWRRAAWLGLVVTAGAGFMVMSSVLNAHGWC</sequence>
<feature type="transmembrane region" description="Helical" evidence="1">
    <location>
        <begin position="97"/>
        <end position="117"/>
    </location>
</feature>
<dbReference type="EMBL" id="LR778114">
    <property type="protein sequence ID" value="CAB1129657.1"/>
    <property type="molecule type" value="Genomic_DNA"/>
</dbReference>
<keyword evidence="1" id="KW-1133">Transmembrane helix</keyword>
<gene>
    <name evidence="2" type="ORF">R50_2160</name>
</gene>
<dbReference type="KEGG" id="hfv:R50_2160"/>
<evidence type="ECO:0000313" key="2">
    <source>
        <dbReference type="EMBL" id="CAB1129657.1"/>
    </source>
</evidence>
<feature type="transmembrane region" description="Helical" evidence="1">
    <location>
        <begin position="159"/>
        <end position="177"/>
    </location>
</feature>
<evidence type="ECO:0000313" key="3">
    <source>
        <dbReference type="Proteomes" id="UP000503399"/>
    </source>
</evidence>
<name>A0A6F8ZI37_9FIRM</name>
<feature type="transmembrane region" description="Helical" evidence="1">
    <location>
        <begin position="137"/>
        <end position="154"/>
    </location>
</feature>
<keyword evidence="3" id="KW-1185">Reference proteome</keyword>
<evidence type="ECO:0000256" key="1">
    <source>
        <dbReference type="SAM" id="Phobius"/>
    </source>
</evidence>
<dbReference type="Proteomes" id="UP000503399">
    <property type="component" value="Chromosome"/>
</dbReference>